<dbReference type="PROSITE" id="PS00512">
    <property type="entry name" value="ALPHA_GALACTOSIDASE"/>
    <property type="match status" value="1"/>
</dbReference>
<dbReference type="AlphaFoldDB" id="A0AB35FY71"/>
<evidence type="ECO:0000256" key="1">
    <source>
        <dbReference type="ARBA" id="ARBA00001255"/>
    </source>
</evidence>
<evidence type="ECO:0000313" key="11">
    <source>
        <dbReference type="EMBL" id="MBZ6015351.1"/>
    </source>
</evidence>
<dbReference type="InterPro" id="IPR000111">
    <property type="entry name" value="Glyco_hydro_27/36_CS"/>
</dbReference>
<dbReference type="InterPro" id="IPR038417">
    <property type="entry name" value="Alpga-gal_N_sf"/>
</dbReference>
<evidence type="ECO:0000259" key="9">
    <source>
        <dbReference type="Pfam" id="PF16875"/>
    </source>
</evidence>
<name>A0AB35FY71_LEUGE</name>
<comment type="caution">
    <text evidence="11">The sequence shown here is derived from an EMBL/GenBank/DDBJ whole genome shotgun (WGS) entry which is preliminary data.</text>
</comment>
<evidence type="ECO:0000313" key="13">
    <source>
        <dbReference type="Proteomes" id="UP000727071"/>
    </source>
</evidence>
<dbReference type="FunFam" id="3.20.20.70:FF:000118">
    <property type="entry name" value="Alpha-galactosidase"/>
    <property type="match status" value="1"/>
</dbReference>
<dbReference type="InterPro" id="IPR031704">
    <property type="entry name" value="Glyco_hydro_36_N"/>
</dbReference>
<dbReference type="PANTHER" id="PTHR43053:SF3">
    <property type="entry name" value="ALPHA-GALACTOSIDASE C-RELATED"/>
    <property type="match status" value="1"/>
</dbReference>
<sequence>MVEKLIIFDETTQSFHLKNNDISYILAIEEGKILSHVYFGKSVKNYTGYFKYPRLDRGFSGNLPGSLDREYSKDTLPQEFSGNNTGDYRVPAVIVKSENGARTTDFRYVDYKIVAGKPADENLPHAYVLADDESQTLIITLADETLNAEIELSYTIYRDRPVIARHSRIINRSEAIFNIEKLASMQMDLPKQDLEVISLPGAHVRERQIERQSVAHGVTQFESRRGSSSHFMNPFIALVDSHTTEFQGDAIGLQLVYSGNHQFTLERDYQDQTRVVIGINEYNFDWQLQPQKAFETPEVLMVYSSNGLNAMSDTFAKLLRERVARGQHQYSQRPIVINNWEATYFEFDEKKIQTILDSAAPLGVEMFVLDDGWFGHRDDDNSSLGDWFEYANKLKGGLHDLANRVHNNKMQFGLWFEPEMISEDSDLYRQHPDYVLQVPNRGKTPSRNQFVLDFSREEIVDNVYDQMVKILDKVDVDYIKWDMNRNMTEIYSAAYPAAQQGEISHRYILGLYNLMNRLTTRYPEILFEGCSGGGGRFDAGILYYMPQSWTSDNTDAFARLKIQYGTSLAFPISSMTAHVSAAPNHQTGRSTSLKMRGDVAMAGVFGYELNLTEMTDDEKVTVTEQIKFYKAHRQLLQYGDFTRLKSPYEGNFTAWQFTSEDKNDVMLFRYAGLAEAQPEFTTTQLANLDPEKKYEDVATGDVFGGDELMNIGLYDTLQKGDFTSEVTVFKAIAPCTRI</sequence>
<proteinExistence type="inferred from homology"/>
<protein>
    <recommendedName>
        <fullName evidence="3 6">Alpha-galactosidase</fullName>
        <ecNumber evidence="3 6">3.2.1.22</ecNumber>
    </recommendedName>
</protein>
<dbReference type="InterPro" id="IPR031705">
    <property type="entry name" value="Glyco_hydro_36_C"/>
</dbReference>
<dbReference type="Gene3D" id="2.60.40.1180">
    <property type="entry name" value="Golgi alpha-mannosidase II"/>
    <property type="match status" value="1"/>
</dbReference>
<keyword evidence="4 6" id="KW-0378">Hydrolase</keyword>
<reference evidence="11 12" key="1">
    <citation type="submission" date="2021-05" db="EMBL/GenBank/DDBJ databases">
        <title>Pangenome of Leuconostoc gelidum warrants species status for Leuconostoc gelidum subsp. gasicomitatum.</title>
        <authorList>
            <person name="Johansson P."/>
            <person name="Sade E."/>
            <person name="Hultman J."/>
            <person name="Auvinen P."/>
            <person name="Bjorkroth J."/>
        </authorList>
    </citation>
    <scope>NUCLEOTIDE SEQUENCE</scope>
    <source>
        <strain evidence="10 12">AMKR21</strain>
        <strain evidence="11">C220d</strain>
    </source>
</reference>
<evidence type="ECO:0000259" key="8">
    <source>
        <dbReference type="Pfam" id="PF16874"/>
    </source>
</evidence>
<evidence type="ECO:0000313" key="10">
    <source>
        <dbReference type="EMBL" id="MBZ5999779.1"/>
    </source>
</evidence>
<dbReference type="Gene3D" id="3.20.20.70">
    <property type="entry name" value="Aldolase class I"/>
    <property type="match status" value="1"/>
</dbReference>
<evidence type="ECO:0000256" key="7">
    <source>
        <dbReference type="PIRSR" id="PIRSR005536-1"/>
    </source>
</evidence>
<dbReference type="GO" id="GO:0016052">
    <property type="term" value="P:carbohydrate catabolic process"/>
    <property type="evidence" value="ECO:0007669"/>
    <property type="project" value="InterPro"/>
</dbReference>
<keyword evidence="12" id="KW-1185">Reference proteome</keyword>
<evidence type="ECO:0000256" key="5">
    <source>
        <dbReference type="ARBA" id="ARBA00023295"/>
    </source>
</evidence>
<dbReference type="InterPro" id="IPR017853">
    <property type="entry name" value="GH"/>
</dbReference>
<dbReference type="Gene3D" id="2.70.98.60">
    <property type="entry name" value="alpha-galactosidase from lactobacil brevis"/>
    <property type="match status" value="1"/>
</dbReference>
<feature type="active site" description="Nucleophile" evidence="7">
    <location>
        <position position="482"/>
    </location>
</feature>
<dbReference type="InterPro" id="IPR002252">
    <property type="entry name" value="Glyco_hydro_36"/>
</dbReference>
<dbReference type="SUPFAM" id="SSF51445">
    <property type="entry name" value="(Trans)glycosidases"/>
    <property type="match status" value="1"/>
</dbReference>
<dbReference type="InterPro" id="IPR013780">
    <property type="entry name" value="Glyco_hydro_b"/>
</dbReference>
<feature type="domain" description="Glycosyl hydrolase family 36 N-terminal" evidence="9">
    <location>
        <begin position="34"/>
        <end position="289"/>
    </location>
</feature>
<dbReference type="CDD" id="cd14791">
    <property type="entry name" value="GH36"/>
    <property type="match status" value="1"/>
</dbReference>
<evidence type="ECO:0000313" key="12">
    <source>
        <dbReference type="Proteomes" id="UP000705994"/>
    </source>
</evidence>
<dbReference type="Proteomes" id="UP000727071">
    <property type="component" value="Unassembled WGS sequence"/>
</dbReference>
<dbReference type="EMBL" id="JAHBFX010000005">
    <property type="protein sequence ID" value="MBZ5999779.1"/>
    <property type="molecule type" value="Genomic_DNA"/>
</dbReference>
<dbReference type="RefSeq" id="WP_010017193.1">
    <property type="nucleotide sequence ID" value="NZ_BPKU01000006.1"/>
</dbReference>
<feature type="domain" description="Glycosyl hydrolase family 36 C-terminal" evidence="8">
    <location>
        <begin position="653"/>
        <end position="728"/>
    </location>
</feature>
<dbReference type="Proteomes" id="UP000705994">
    <property type="component" value="Unassembled WGS sequence"/>
</dbReference>
<dbReference type="Pfam" id="PF16874">
    <property type="entry name" value="Glyco_hydro_36C"/>
    <property type="match status" value="1"/>
</dbReference>
<dbReference type="PIRSF" id="PIRSF005536">
    <property type="entry name" value="Agal"/>
    <property type="match status" value="1"/>
</dbReference>
<dbReference type="PRINTS" id="PR00743">
    <property type="entry name" value="GLHYDRLASE36"/>
</dbReference>
<dbReference type="PANTHER" id="PTHR43053">
    <property type="entry name" value="GLYCOSIDASE FAMILY 31"/>
    <property type="match status" value="1"/>
</dbReference>
<dbReference type="Pfam" id="PF16875">
    <property type="entry name" value="Glyco_hydro_36N"/>
    <property type="match status" value="1"/>
</dbReference>
<dbReference type="EMBL" id="JAHBFV010000006">
    <property type="protein sequence ID" value="MBZ6015351.1"/>
    <property type="molecule type" value="Genomic_DNA"/>
</dbReference>
<gene>
    <name evidence="11" type="ORF">KII88_02205</name>
    <name evidence="10" type="ORF">KIJ07_04985</name>
</gene>
<comment type="similarity">
    <text evidence="2">Belongs to the glycosyl hydrolase 36 family.</text>
</comment>
<accession>A0AB35FY71</accession>
<dbReference type="EC" id="3.2.1.22" evidence="3 6"/>
<dbReference type="Pfam" id="PF02065">
    <property type="entry name" value="Melibiase"/>
    <property type="match status" value="1"/>
</dbReference>
<comment type="catalytic activity">
    <reaction evidence="1 6">
        <text>Hydrolysis of terminal, non-reducing alpha-D-galactose residues in alpha-D-galactosides, including galactose oligosaccharides, galactomannans and galactolipids.</text>
        <dbReference type="EC" id="3.2.1.22"/>
    </reaction>
</comment>
<organism evidence="11 13">
    <name type="scientific">Leuconostoc gelidum subsp. gelidum</name>
    <dbReference type="NCBI Taxonomy" id="1607839"/>
    <lineage>
        <taxon>Bacteria</taxon>
        <taxon>Bacillati</taxon>
        <taxon>Bacillota</taxon>
        <taxon>Bacilli</taxon>
        <taxon>Lactobacillales</taxon>
        <taxon>Lactobacillaceae</taxon>
        <taxon>Leuconostoc</taxon>
        <taxon>Leuconostoc gelidum group</taxon>
    </lineage>
</organism>
<dbReference type="InterPro" id="IPR050985">
    <property type="entry name" value="Alpha-glycosidase_related"/>
</dbReference>
<evidence type="ECO:0000256" key="4">
    <source>
        <dbReference type="ARBA" id="ARBA00022801"/>
    </source>
</evidence>
<evidence type="ECO:0000256" key="3">
    <source>
        <dbReference type="ARBA" id="ARBA00012755"/>
    </source>
</evidence>
<dbReference type="InterPro" id="IPR013785">
    <property type="entry name" value="Aldolase_TIM"/>
</dbReference>
<keyword evidence="5 6" id="KW-0326">Glycosidase</keyword>
<dbReference type="GO" id="GO:0004557">
    <property type="term" value="F:alpha-galactosidase activity"/>
    <property type="evidence" value="ECO:0007669"/>
    <property type="project" value="UniProtKB-UniRule"/>
</dbReference>
<evidence type="ECO:0000256" key="6">
    <source>
        <dbReference type="PIRNR" id="PIRNR005536"/>
    </source>
</evidence>
<feature type="active site" description="Proton donor" evidence="7">
    <location>
        <position position="552"/>
    </location>
</feature>
<evidence type="ECO:0000256" key="2">
    <source>
        <dbReference type="ARBA" id="ARBA00006202"/>
    </source>
</evidence>